<proteinExistence type="predicted"/>
<evidence type="ECO:0000313" key="3">
    <source>
        <dbReference type="Proteomes" id="UP000791440"/>
    </source>
</evidence>
<comment type="caution">
    <text evidence="2">The sequence shown here is derived from an EMBL/GenBank/DDBJ whole genome shotgun (WGS) entry which is preliminary data.</text>
</comment>
<dbReference type="EMBL" id="JH668713">
    <property type="protein sequence ID" value="KAG6460991.1"/>
    <property type="molecule type" value="Genomic_DNA"/>
</dbReference>
<gene>
    <name evidence="2" type="ORF">O3G_MSEX012360</name>
</gene>
<reference evidence="2" key="2">
    <citation type="submission" date="2020-12" db="EMBL/GenBank/DDBJ databases">
        <authorList>
            <person name="Kanost M."/>
        </authorList>
    </citation>
    <scope>NUCLEOTIDE SEQUENCE</scope>
</reference>
<reference evidence="2" key="1">
    <citation type="journal article" date="2016" name="Insect Biochem. Mol. Biol.">
        <title>Multifaceted biological insights from a draft genome sequence of the tobacco hornworm moth, Manduca sexta.</title>
        <authorList>
            <person name="Kanost M.R."/>
            <person name="Arrese E.L."/>
            <person name="Cao X."/>
            <person name="Chen Y.R."/>
            <person name="Chellapilla S."/>
            <person name="Goldsmith M.R."/>
            <person name="Grosse-Wilde E."/>
            <person name="Heckel D.G."/>
            <person name="Herndon N."/>
            <person name="Jiang H."/>
            <person name="Papanicolaou A."/>
            <person name="Qu J."/>
            <person name="Soulages J.L."/>
            <person name="Vogel H."/>
            <person name="Walters J."/>
            <person name="Waterhouse R.M."/>
            <person name="Ahn S.J."/>
            <person name="Almeida F.C."/>
            <person name="An C."/>
            <person name="Aqrawi P."/>
            <person name="Bretschneider A."/>
            <person name="Bryant W.B."/>
            <person name="Bucks S."/>
            <person name="Chao H."/>
            <person name="Chevignon G."/>
            <person name="Christen J.M."/>
            <person name="Clarke D.F."/>
            <person name="Dittmer N.T."/>
            <person name="Ferguson L.C.F."/>
            <person name="Garavelou S."/>
            <person name="Gordon K.H.J."/>
            <person name="Gunaratna R.T."/>
            <person name="Han Y."/>
            <person name="Hauser F."/>
            <person name="He Y."/>
            <person name="Heidel-Fischer H."/>
            <person name="Hirsh A."/>
            <person name="Hu Y."/>
            <person name="Jiang H."/>
            <person name="Kalra D."/>
            <person name="Klinner C."/>
            <person name="Konig C."/>
            <person name="Kovar C."/>
            <person name="Kroll A.R."/>
            <person name="Kuwar S.S."/>
            <person name="Lee S.L."/>
            <person name="Lehman R."/>
            <person name="Li K."/>
            <person name="Li Z."/>
            <person name="Liang H."/>
            <person name="Lovelace S."/>
            <person name="Lu Z."/>
            <person name="Mansfield J.H."/>
            <person name="McCulloch K.J."/>
            <person name="Mathew T."/>
            <person name="Morton B."/>
            <person name="Muzny D.M."/>
            <person name="Neunemann D."/>
            <person name="Ongeri F."/>
            <person name="Pauchet Y."/>
            <person name="Pu L.L."/>
            <person name="Pyrousis I."/>
            <person name="Rao X.J."/>
            <person name="Redding A."/>
            <person name="Roesel C."/>
            <person name="Sanchez-Gracia A."/>
            <person name="Schaack S."/>
            <person name="Shukla A."/>
            <person name="Tetreau G."/>
            <person name="Wang Y."/>
            <person name="Xiong G.H."/>
            <person name="Traut W."/>
            <person name="Walsh T.K."/>
            <person name="Worley K.C."/>
            <person name="Wu D."/>
            <person name="Wu W."/>
            <person name="Wu Y.Q."/>
            <person name="Zhang X."/>
            <person name="Zou Z."/>
            <person name="Zucker H."/>
            <person name="Briscoe A.D."/>
            <person name="Burmester T."/>
            <person name="Clem R.J."/>
            <person name="Feyereisen R."/>
            <person name="Grimmelikhuijzen C.J.P."/>
            <person name="Hamodrakas S.J."/>
            <person name="Hansson B.S."/>
            <person name="Huguet E."/>
            <person name="Jermiin L.S."/>
            <person name="Lan Q."/>
            <person name="Lehman H.K."/>
            <person name="Lorenzen M."/>
            <person name="Merzendorfer H."/>
            <person name="Michalopoulos I."/>
            <person name="Morton D.B."/>
            <person name="Muthukrishnan S."/>
            <person name="Oakeshott J.G."/>
            <person name="Palmer W."/>
            <person name="Park Y."/>
            <person name="Passarelli A.L."/>
            <person name="Rozas J."/>
            <person name="Schwartz L.M."/>
            <person name="Smith W."/>
            <person name="Southgate A."/>
            <person name="Vilcinskas A."/>
            <person name="Vogt R."/>
            <person name="Wang P."/>
            <person name="Werren J."/>
            <person name="Yu X.Q."/>
            <person name="Zhou J.J."/>
            <person name="Brown S.J."/>
            <person name="Scherer S.E."/>
            <person name="Richards S."/>
            <person name="Blissard G.W."/>
        </authorList>
    </citation>
    <scope>NUCLEOTIDE SEQUENCE</scope>
</reference>
<feature type="region of interest" description="Disordered" evidence="1">
    <location>
        <begin position="285"/>
        <end position="323"/>
    </location>
</feature>
<evidence type="ECO:0000313" key="2">
    <source>
        <dbReference type="EMBL" id="KAG6460991.1"/>
    </source>
</evidence>
<dbReference type="Proteomes" id="UP000791440">
    <property type="component" value="Unassembled WGS sequence"/>
</dbReference>
<evidence type="ECO:0000256" key="1">
    <source>
        <dbReference type="SAM" id="MobiDB-lite"/>
    </source>
</evidence>
<sequence length="759" mass="84927">MLGRGDPSCERMSGLSLLGRLSLSQPRPFQVMSSGCGSREALGKPGLENQLRKIYFGTNPRFGIPWHSMANSKKYNVDAHKENAESQRHIDSILAEKPYQSAAITKLIGSPKFCQFCRTPGQITQSQHSSFSAIFQQNTALSKKNHSSKSIKRDKMVARSYQSLIADTQKACNPLPGDRRIGFGMGCPGGWDLNIGRLVESTKKVAQQQKRIICRNSGNQNKDSCFTELTCANTIGQSNFNCIYSKRGRDKIVRTTIPNLQSITANRQIQHNTFSILSSGKIQSNSGQTITRETASRMAPATRNNCSSFSEMGPTRNRSVRESRHCCSQKLRLNRLQRSISKLYRRLQQNMDIQAGMGVSSSQPPTPDTLALKQCDGNLSGSGSRMASSFLASRSEIQSNRTTTRAAEPLEDLNRYNDSTTSSASRNINPESLENWGWGAQIKNWSTQEKDLLKNSWRQSTLSTYLPALRRWLTWCTNSQVDPKSPQPADIARFLIHLFLKERLSYNTILVHKSAVLTFCGPNIEQQTFSNFIIKHTLKAIGIANPKVVKLPFTWDPTIVLNWLSSNPPKDTLFELARRTATVLLLASGRRVHDLTLLKISKDNFIDNGESIYLLPAFGSKTDTHSYRQSAWKLTKHCDESICPVTLVRSLIEKSKSRRAEASNVDNLFITISNKTKAASRTVIGNWIRTVLKDSGIHATPGSCRSAVSSLGWLSNVPLDDILSRSNWKSSTTFFNHYCRQIEISNNDSNLFFKTFTPM</sequence>
<evidence type="ECO:0008006" key="4">
    <source>
        <dbReference type="Google" id="ProtNLM"/>
    </source>
</evidence>
<accession>A0A921ZPH0</accession>
<dbReference type="AlphaFoldDB" id="A0A921ZPH0"/>
<name>A0A921ZPH0_MANSE</name>
<keyword evidence="3" id="KW-1185">Reference proteome</keyword>
<dbReference type="PANTHER" id="PTHR35617:SF3">
    <property type="entry name" value="CORE-BINDING (CB) DOMAIN-CONTAINING PROTEIN"/>
    <property type="match status" value="1"/>
</dbReference>
<dbReference type="PANTHER" id="PTHR35617">
    <property type="entry name" value="PHAGE_INTEGRASE DOMAIN-CONTAINING PROTEIN"/>
    <property type="match status" value="1"/>
</dbReference>
<protein>
    <recommendedName>
        <fullName evidence="4">Tyr recombinase domain-containing protein</fullName>
    </recommendedName>
</protein>
<organism evidence="2 3">
    <name type="scientific">Manduca sexta</name>
    <name type="common">Tobacco hawkmoth</name>
    <name type="synonym">Tobacco hornworm</name>
    <dbReference type="NCBI Taxonomy" id="7130"/>
    <lineage>
        <taxon>Eukaryota</taxon>
        <taxon>Metazoa</taxon>
        <taxon>Ecdysozoa</taxon>
        <taxon>Arthropoda</taxon>
        <taxon>Hexapoda</taxon>
        <taxon>Insecta</taxon>
        <taxon>Pterygota</taxon>
        <taxon>Neoptera</taxon>
        <taxon>Endopterygota</taxon>
        <taxon>Lepidoptera</taxon>
        <taxon>Glossata</taxon>
        <taxon>Ditrysia</taxon>
        <taxon>Bombycoidea</taxon>
        <taxon>Sphingidae</taxon>
        <taxon>Sphinginae</taxon>
        <taxon>Sphingini</taxon>
        <taxon>Manduca</taxon>
    </lineage>
</organism>